<keyword evidence="1" id="KW-0812">Transmembrane</keyword>
<dbReference type="PANTHER" id="PTHR35393">
    <property type="entry name" value="CHROMOSOME 1, WHOLE GENOME SHOTGUN SEQUENCE"/>
    <property type="match status" value="1"/>
</dbReference>
<proteinExistence type="predicted"/>
<dbReference type="RefSeq" id="XP_060283092.1">
    <property type="nucleotide sequence ID" value="XM_060433183.1"/>
</dbReference>
<feature type="transmembrane region" description="Helical" evidence="1">
    <location>
        <begin position="182"/>
        <end position="203"/>
    </location>
</feature>
<reference evidence="3" key="1">
    <citation type="submission" date="2023-06" db="EMBL/GenBank/DDBJ databases">
        <title>Genome-scale phylogeny and comparative genomics of the fungal order Sordariales.</title>
        <authorList>
            <consortium name="Lawrence Berkeley National Laboratory"/>
            <person name="Hensen N."/>
            <person name="Bonometti L."/>
            <person name="Westerberg I."/>
            <person name="Brannstrom I.O."/>
            <person name="Guillou S."/>
            <person name="Cros-Aarteil S."/>
            <person name="Calhoun S."/>
            <person name="Haridas S."/>
            <person name="Kuo A."/>
            <person name="Mondo S."/>
            <person name="Pangilinan J."/>
            <person name="Riley R."/>
            <person name="Labutti K."/>
            <person name="Andreopoulos B."/>
            <person name="Lipzen A."/>
            <person name="Chen C."/>
            <person name="Yanf M."/>
            <person name="Daum C."/>
            <person name="Ng V."/>
            <person name="Clum A."/>
            <person name="Steindorff A."/>
            <person name="Ohm R."/>
            <person name="Martin F."/>
            <person name="Silar P."/>
            <person name="Natvig D."/>
            <person name="Lalanne C."/>
            <person name="Gautier V."/>
            <person name="Ament-Velasquez S.L."/>
            <person name="Kruys A."/>
            <person name="Hutchinson M.I."/>
            <person name="Powell A.J."/>
            <person name="Barry K."/>
            <person name="Miller A.N."/>
            <person name="Grigoriev I.V."/>
            <person name="Debuchy R."/>
            <person name="Gladieux P."/>
            <person name="Thoren M.H."/>
            <person name="Johannesson H."/>
        </authorList>
    </citation>
    <scope>NUCLEOTIDE SEQUENCE</scope>
    <source>
        <strain evidence="3">8032-3</strain>
    </source>
</reference>
<evidence type="ECO:0000256" key="1">
    <source>
        <dbReference type="SAM" id="Phobius"/>
    </source>
</evidence>
<evidence type="ECO:0000313" key="3">
    <source>
        <dbReference type="EMBL" id="KAK1766879.1"/>
    </source>
</evidence>
<dbReference type="GeneID" id="85316370"/>
<dbReference type="PANTHER" id="PTHR35393:SF1">
    <property type="entry name" value="SNOAL-LIKE DOMAIN-CONTAINING PROTEIN"/>
    <property type="match status" value="1"/>
</dbReference>
<sequence>MENPATEIPAVIYSLTYGTQQQQLTTLSNFFLEDASFVHPFVRVPSFSRTLPVLGVINSRMVISAIYRWYRMMSPIVHLAIESSAFDRTNNIMYVTISQRFAIWFIPFYVANVRLVSVLHLHQYQQQSGASVNGNNNGQGDNQDGGAPMVPVTRYRIGRQEDQYQINEWLKFILPGLGSPIWAIWQVLCAGLCFFLATLFTLLPALARLPMMAVHLLQRICRTI</sequence>
<dbReference type="AlphaFoldDB" id="A0AAJ0C1A3"/>
<dbReference type="InterPro" id="IPR057514">
    <property type="entry name" value="NTF2_SigF"/>
</dbReference>
<comment type="caution">
    <text evidence="3">The sequence shown here is derived from an EMBL/GenBank/DDBJ whole genome shotgun (WGS) entry which is preliminary data.</text>
</comment>
<name>A0AAJ0C1A3_9PEZI</name>
<keyword evidence="1" id="KW-0472">Membrane</keyword>
<gene>
    <name evidence="3" type="ORF">QBC33DRAFT_92210</name>
</gene>
<keyword evidence="4" id="KW-1185">Reference proteome</keyword>
<evidence type="ECO:0000313" key="4">
    <source>
        <dbReference type="Proteomes" id="UP001244011"/>
    </source>
</evidence>
<dbReference type="EMBL" id="MU839010">
    <property type="protein sequence ID" value="KAK1766879.1"/>
    <property type="molecule type" value="Genomic_DNA"/>
</dbReference>
<evidence type="ECO:0000259" key="2">
    <source>
        <dbReference type="Pfam" id="PF24840"/>
    </source>
</evidence>
<protein>
    <recommendedName>
        <fullName evidence="2">SigF-like NTF2-like domain-containing protein</fullName>
    </recommendedName>
</protein>
<dbReference type="Proteomes" id="UP001244011">
    <property type="component" value="Unassembled WGS sequence"/>
</dbReference>
<feature type="domain" description="SigF-like NTF2-like" evidence="2">
    <location>
        <begin position="1"/>
        <end position="124"/>
    </location>
</feature>
<organism evidence="3 4">
    <name type="scientific">Phialemonium atrogriseum</name>
    <dbReference type="NCBI Taxonomy" id="1093897"/>
    <lineage>
        <taxon>Eukaryota</taxon>
        <taxon>Fungi</taxon>
        <taxon>Dikarya</taxon>
        <taxon>Ascomycota</taxon>
        <taxon>Pezizomycotina</taxon>
        <taxon>Sordariomycetes</taxon>
        <taxon>Sordariomycetidae</taxon>
        <taxon>Cephalothecales</taxon>
        <taxon>Cephalothecaceae</taxon>
        <taxon>Phialemonium</taxon>
    </lineage>
</organism>
<accession>A0AAJ0C1A3</accession>
<keyword evidence="1" id="KW-1133">Transmembrane helix</keyword>
<dbReference type="Pfam" id="PF24840">
    <property type="entry name" value="NTF2_SigF"/>
    <property type="match status" value="1"/>
</dbReference>